<dbReference type="KEGG" id="dgi:Desgi_2008"/>
<dbReference type="InterPro" id="IPR014013">
    <property type="entry name" value="Helic_SF1/SF2_ATP-bd_DinG/Rad3"/>
</dbReference>
<dbReference type="PANTHER" id="PTHR11472:SF34">
    <property type="entry name" value="REGULATOR OF TELOMERE ELONGATION HELICASE 1"/>
    <property type="match status" value="1"/>
</dbReference>
<evidence type="ECO:0000256" key="13">
    <source>
        <dbReference type="ARBA" id="ARBA00023204"/>
    </source>
</evidence>
<comment type="function">
    <text evidence="15 16">3'-5' exonuclease.</text>
</comment>
<dbReference type="CDD" id="cd06127">
    <property type="entry name" value="DEDDh"/>
    <property type="match status" value="1"/>
</dbReference>
<evidence type="ECO:0000256" key="11">
    <source>
        <dbReference type="ARBA" id="ARBA00023014"/>
    </source>
</evidence>
<dbReference type="GO" id="GO:0003678">
    <property type="term" value="F:DNA helicase activity"/>
    <property type="evidence" value="ECO:0007669"/>
    <property type="project" value="InterPro"/>
</dbReference>
<dbReference type="Gene3D" id="3.40.50.300">
    <property type="entry name" value="P-loop containing nucleotide triphosphate hydrolases"/>
    <property type="match status" value="2"/>
</dbReference>
<dbReference type="EMBL" id="CP003273">
    <property type="protein sequence ID" value="AGL01450.1"/>
    <property type="molecule type" value="Genomic_DNA"/>
</dbReference>
<evidence type="ECO:0000256" key="9">
    <source>
        <dbReference type="ARBA" id="ARBA00022840"/>
    </source>
</evidence>
<comment type="similarity">
    <text evidence="15 16">Belongs to the helicase family. DinG subfamily. Type 2 sub-subfamily.</text>
</comment>
<evidence type="ECO:0000256" key="2">
    <source>
        <dbReference type="ARBA" id="ARBA00022722"/>
    </source>
</evidence>
<keyword evidence="14" id="KW-0413">Isomerase</keyword>
<evidence type="ECO:0000313" key="19">
    <source>
        <dbReference type="Proteomes" id="UP000013520"/>
    </source>
</evidence>
<dbReference type="InterPro" id="IPR011545">
    <property type="entry name" value="DEAD/DEAH_box_helicase_dom"/>
</dbReference>
<dbReference type="GO" id="GO:0006281">
    <property type="term" value="P:DNA repair"/>
    <property type="evidence" value="ECO:0007669"/>
    <property type="project" value="UniProtKB-KW"/>
</dbReference>
<dbReference type="GO" id="GO:0003677">
    <property type="term" value="F:DNA binding"/>
    <property type="evidence" value="ECO:0007669"/>
    <property type="project" value="UniProtKB-KW"/>
</dbReference>
<dbReference type="GO" id="GO:0051539">
    <property type="term" value="F:4 iron, 4 sulfur cluster binding"/>
    <property type="evidence" value="ECO:0007669"/>
    <property type="project" value="UniProtKB-KW"/>
</dbReference>
<evidence type="ECO:0000256" key="14">
    <source>
        <dbReference type="ARBA" id="ARBA00023235"/>
    </source>
</evidence>
<dbReference type="InterPro" id="IPR006310">
    <property type="entry name" value="DinG"/>
</dbReference>
<evidence type="ECO:0000256" key="5">
    <source>
        <dbReference type="ARBA" id="ARBA00022763"/>
    </source>
</evidence>
<dbReference type="SMART" id="SM00488">
    <property type="entry name" value="DEXDc2"/>
    <property type="match status" value="1"/>
</dbReference>
<dbReference type="InterPro" id="IPR013520">
    <property type="entry name" value="Ribonucl_H"/>
</dbReference>
<evidence type="ECO:0000256" key="8">
    <source>
        <dbReference type="ARBA" id="ARBA00022839"/>
    </source>
</evidence>
<evidence type="ECO:0000256" key="6">
    <source>
        <dbReference type="ARBA" id="ARBA00022801"/>
    </source>
</evidence>
<feature type="binding site" evidence="15">
    <location>
        <begin position="278"/>
        <end position="285"/>
    </location>
    <ligand>
        <name>ATP</name>
        <dbReference type="ChEBI" id="CHEBI:30616"/>
    </ligand>
</feature>
<accession>R4KLL6</accession>
<dbReference type="GO" id="GO:0005524">
    <property type="term" value="F:ATP binding"/>
    <property type="evidence" value="ECO:0007669"/>
    <property type="project" value="UniProtKB-UniRule"/>
</dbReference>
<dbReference type="PANTHER" id="PTHR11472">
    <property type="entry name" value="DNA REPAIR DEAD HELICASE RAD3/XP-D SUBFAMILY MEMBER"/>
    <property type="match status" value="1"/>
</dbReference>
<dbReference type="Pfam" id="PF13307">
    <property type="entry name" value="Helicase_C_2"/>
    <property type="match status" value="1"/>
</dbReference>
<dbReference type="InterPro" id="IPR012337">
    <property type="entry name" value="RNaseH-like_sf"/>
</dbReference>
<gene>
    <name evidence="15 16" type="primary">dinG</name>
    <name evidence="18" type="ORF">Desgi_2008</name>
</gene>
<keyword evidence="7 18" id="KW-0347">Helicase</keyword>
<dbReference type="Proteomes" id="UP000013520">
    <property type="component" value="Chromosome"/>
</dbReference>
<proteinExistence type="inferred from homology"/>
<keyword evidence="4 15" id="KW-0547">Nucleotide-binding</keyword>
<dbReference type="HOGENOM" id="CLU_012117_1_0_9"/>
<dbReference type="InterPro" id="IPR027417">
    <property type="entry name" value="P-loop_NTPase"/>
</dbReference>
<evidence type="ECO:0000256" key="7">
    <source>
        <dbReference type="ARBA" id="ARBA00022806"/>
    </source>
</evidence>
<dbReference type="InterPro" id="IPR006054">
    <property type="entry name" value="DnaQ"/>
</dbReference>
<reference evidence="18 19" key="1">
    <citation type="submission" date="2012-01" db="EMBL/GenBank/DDBJ databases">
        <title>Complete sequence of Desulfotomaculum gibsoniae DSM 7213.</title>
        <authorList>
            <consortium name="US DOE Joint Genome Institute"/>
            <person name="Lucas S."/>
            <person name="Han J."/>
            <person name="Lapidus A."/>
            <person name="Cheng J.-F."/>
            <person name="Goodwin L."/>
            <person name="Pitluck S."/>
            <person name="Peters L."/>
            <person name="Ovchinnikova G."/>
            <person name="Teshima H."/>
            <person name="Detter J.C."/>
            <person name="Han C."/>
            <person name="Tapia R."/>
            <person name="Land M."/>
            <person name="Hauser L."/>
            <person name="Kyrpides N."/>
            <person name="Ivanova N."/>
            <person name="Pagani I."/>
            <person name="Parshina S."/>
            <person name="Plugge C."/>
            <person name="Muyzer G."/>
            <person name="Kuever J."/>
            <person name="Ivanova A."/>
            <person name="Nazina T."/>
            <person name="Klenk H.-P."/>
            <person name="Brambilla E."/>
            <person name="Spring S."/>
            <person name="Stams A.F."/>
            <person name="Woyke T."/>
        </authorList>
    </citation>
    <scope>NUCLEOTIDE SEQUENCE [LARGE SCALE GENOMIC DNA]</scope>
    <source>
        <strain evidence="18 19">DSM 7213</strain>
    </source>
</reference>
<dbReference type="NCBIfam" id="TIGR00573">
    <property type="entry name" value="dnaq"/>
    <property type="match status" value="1"/>
</dbReference>
<dbReference type="InterPro" id="IPR006555">
    <property type="entry name" value="ATP-dep_Helicase_C"/>
</dbReference>
<keyword evidence="12" id="KW-0238">DNA-binding</keyword>
<organism evidence="18 19">
    <name type="scientific">Desulfoscipio gibsoniae DSM 7213</name>
    <dbReference type="NCBI Taxonomy" id="767817"/>
    <lineage>
        <taxon>Bacteria</taxon>
        <taxon>Bacillati</taxon>
        <taxon>Bacillota</taxon>
        <taxon>Clostridia</taxon>
        <taxon>Eubacteriales</taxon>
        <taxon>Desulfallaceae</taxon>
        <taxon>Desulfoscipio</taxon>
    </lineage>
</organism>
<keyword evidence="11" id="KW-0411">Iron-sulfur</keyword>
<dbReference type="AlphaFoldDB" id="R4KLL6"/>
<dbReference type="Pfam" id="PF06733">
    <property type="entry name" value="DEAD_2"/>
    <property type="match status" value="1"/>
</dbReference>
<keyword evidence="5" id="KW-0227">DNA damage</keyword>
<dbReference type="FunFam" id="3.30.420.10:FF:000045">
    <property type="entry name" value="3'-5' exonuclease DinG"/>
    <property type="match status" value="1"/>
</dbReference>
<dbReference type="InterPro" id="IPR045028">
    <property type="entry name" value="DinG/Rad3-like"/>
</dbReference>
<dbReference type="SUPFAM" id="SSF52540">
    <property type="entry name" value="P-loop containing nucleoside triphosphate hydrolases"/>
    <property type="match status" value="2"/>
</dbReference>
<evidence type="ECO:0000259" key="17">
    <source>
        <dbReference type="PROSITE" id="PS51193"/>
    </source>
</evidence>
<feature type="short sequence motif" description="DEAH box" evidence="15">
    <location>
        <begin position="459"/>
        <end position="462"/>
    </location>
</feature>
<evidence type="ECO:0000256" key="15">
    <source>
        <dbReference type="HAMAP-Rule" id="MF_02206"/>
    </source>
</evidence>
<dbReference type="SMART" id="SM00491">
    <property type="entry name" value="HELICc2"/>
    <property type="match status" value="1"/>
</dbReference>
<keyword evidence="19" id="KW-1185">Reference proteome</keyword>
<keyword evidence="2 15" id="KW-0540">Nuclease</keyword>
<dbReference type="InterPro" id="IPR010614">
    <property type="entry name" value="RAD3-like_helicase_DEAD"/>
</dbReference>
<dbReference type="Gene3D" id="3.30.420.10">
    <property type="entry name" value="Ribonuclease H-like superfamily/Ribonuclease H"/>
    <property type="match status" value="1"/>
</dbReference>
<dbReference type="SMART" id="SM00479">
    <property type="entry name" value="EXOIII"/>
    <property type="match status" value="1"/>
</dbReference>
<dbReference type="PROSITE" id="PS51193">
    <property type="entry name" value="HELICASE_ATP_BIND_2"/>
    <property type="match status" value="1"/>
</dbReference>
<protein>
    <recommendedName>
        <fullName evidence="15 16">3'-5' exonuclease DinG</fullName>
        <ecNumber evidence="15 16">3.1.-.-</ecNumber>
    </recommendedName>
</protein>
<name>R4KLL6_9FIRM</name>
<evidence type="ECO:0000256" key="12">
    <source>
        <dbReference type="ARBA" id="ARBA00023125"/>
    </source>
</evidence>
<keyword evidence="13" id="KW-0234">DNA repair</keyword>
<feature type="domain" description="Helicase ATP-binding" evidence="17">
    <location>
        <begin position="243"/>
        <end position="505"/>
    </location>
</feature>
<evidence type="ECO:0000256" key="4">
    <source>
        <dbReference type="ARBA" id="ARBA00022741"/>
    </source>
</evidence>
<dbReference type="Pfam" id="PF00270">
    <property type="entry name" value="DEAD"/>
    <property type="match status" value="1"/>
</dbReference>
<keyword evidence="8 15" id="KW-0269">Exonuclease</keyword>
<keyword evidence="10" id="KW-0408">Iron</keyword>
<keyword evidence="9 15" id="KW-0067">ATP-binding</keyword>
<keyword evidence="3" id="KW-0479">Metal-binding</keyword>
<evidence type="ECO:0000256" key="10">
    <source>
        <dbReference type="ARBA" id="ARBA00023004"/>
    </source>
</evidence>
<evidence type="ECO:0000256" key="16">
    <source>
        <dbReference type="RuleBase" id="RU364106"/>
    </source>
</evidence>
<dbReference type="EC" id="3.1.-.-" evidence="15 16"/>
<dbReference type="InterPro" id="IPR036397">
    <property type="entry name" value="RNaseH_sf"/>
</dbReference>
<evidence type="ECO:0000256" key="1">
    <source>
        <dbReference type="ARBA" id="ARBA00022485"/>
    </source>
</evidence>
<sequence length="928" mass="105028">MNFIACDLETTGLDPVNDKIIEIAMVKVVDGQITDTFSTLVNPKCKIPLKIKRLTGITDEQLAASPTMDQVTPLVFDFMEQCPLLGHNINFDHSFLSAKIGHLPFTQCIDTLEMARLIMPAVPGYSLSNLVQSLQLAQKPLHRALDDALAATALYFALLDMAKNLKLDVLLQLLPLLQHGNSPLAPIVESIIKDKIKTMPGERIKGIPIKEPIYAGYSAKEDIPDIHDQTQYQLDYLLGPRSPLGRLMPNYQFRKEQIKMAGVVAETLTKQKILLVEAGTGTGKSIAYLLPALLWALQHEQRAIIATNTINLQEQIWHKDIPLLRSLLELPFQAALLKGRSNYICLRRFINFITHAAGITASEAMLVARILVWLQHTDSGDKSELNLFGPDNETWMQLCSESDTCLGNACRWCNQYCFVTRARRNAENAHLVIINHSLLFADIVSEVNILPNHGALVMDEAHNIEETAAKHMGKKVSRSQILQWLTITGKNIKKLNELAPPQDGRRWLETIKKVEETRHMLITNINSFFYLFIQTIHKYNHNQGHYQIKVRLHRETELMDEFEAEYQNLLYRMRDFIVKLRNLADWLEIWTVTNNAWEDKLQDIIISITSGNDYLANLDFILKSPEENYVCWVEAPNLSVLERESYQCTLHATPIDISAILHEKLFNKPKAIILTSATLTVNKKFDHFIKQCGLNRLPDSAIQQIIADSPFNYDQQCLLCVARDFPNIGEISAGDYLTTLINTIYELSVATGGRTLVLFTSHKLLRDTYHKIKPLLDEVDICVLGQSIDGGRTKLVNEFHQNQRSVLFGAFSFWEGIDIPGDALVNVIIVKLPFAPPDDPVLEARNERIAALGQNSFYGLSLPNAVIRFKQGFGRLIRSEQDRGAVVVLDKRIIEKRYGKIFLNSLPVKSHLRGNINEITQKLTVWLG</sequence>
<dbReference type="GO" id="GO:0006260">
    <property type="term" value="P:DNA replication"/>
    <property type="evidence" value="ECO:0007669"/>
    <property type="project" value="InterPro"/>
</dbReference>
<dbReference type="GO" id="GO:0003887">
    <property type="term" value="F:DNA-directed DNA polymerase activity"/>
    <property type="evidence" value="ECO:0007669"/>
    <property type="project" value="InterPro"/>
</dbReference>
<keyword evidence="6 15" id="KW-0378">Hydrolase</keyword>
<evidence type="ECO:0000313" key="18">
    <source>
        <dbReference type="EMBL" id="AGL01450.1"/>
    </source>
</evidence>
<dbReference type="GO" id="GO:0046872">
    <property type="term" value="F:metal ion binding"/>
    <property type="evidence" value="ECO:0007669"/>
    <property type="project" value="UniProtKB-KW"/>
</dbReference>
<dbReference type="HAMAP" id="MF_02206">
    <property type="entry name" value="DinG_exonucl"/>
    <property type="match status" value="1"/>
</dbReference>
<evidence type="ECO:0000256" key="3">
    <source>
        <dbReference type="ARBA" id="ARBA00022723"/>
    </source>
</evidence>
<dbReference type="SUPFAM" id="SSF53098">
    <property type="entry name" value="Ribonuclease H-like"/>
    <property type="match status" value="1"/>
</dbReference>
<dbReference type="InterPro" id="IPR006554">
    <property type="entry name" value="Helicase-like_DEXD_c2"/>
</dbReference>
<dbReference type="Pfam" id="PF00929">
    <property type="entry name" value="RNase_T"/>
    <property type="match status" value="1"/>
</dbReference>
<dbReference type="GO" id="GO:0016818">
    <property type="term" value="F:hydrolase activity, acting on acid anhydrides, in phosphorus-containing anhydrides"/>
    <property type="evidence" value="ECO:0007669"/>
    <property type="project" value="InterPro"/>
</dbReference>
<dbReference type="eggNOG" id="COG2176">
    <property type="taxonomic scope" value="Bacteria"/>
</dbReference>
<dbReference type="GO" id="GO:0008408">
    <property type="term" value="F:3'-5' exonuclease activity"/>
    <property type="evidence" value="ECO:0007669"/>
    <property type="project" value="UniProtKB-UniRule"/>
</dbReference>
<dbReference type="STRING" id="767817.Desgi_2008"/>
<keyword evidence="1" id="KW-0004">4Fe-4S</keyword>
<dbReference type="NCBIfam" id="TIGR01407">
    <property type="entry name" value="dinG_rel"/>
    <property type="match status" value="1"/>
</dbReference>
<dbReference type="eggNOG" id="COG1199">
    <property type="taxonomic scope" value="Bacteria"/>
</dbReference>